<name>A0A1E5TBV9_9FLAO</name>
<dbReference type="InterPro" id="IPR011004">
    <property type="entry name" value="Trimer_LpxA-like_sf"/>
</dbReference>
<dbReference type="InterPro" id="IPR001451">
    <property type="entry name" value="Hexapep"/>
</dbReference>
<accession>A0A1E5TBV9</accession>
<reference evidence="5 6" key="1">
    <citation type="submission" date="2016-05" db="EMBL/GenBank/DDBJ databases">
        <title>Draft Genome Sequence of Algibacter sp. Strain SK-16 Isolated from the Surface Water of Aburatsubo Inlet.</title>
        <authorList>
            <person name="Wong S.-K."/>
            <person name="Yoshizawa S."/>
            <person name="Nakajima Y."/>
            <person name="Ogura Y."/>
            <person name="Tetsuya H."/>
            <person name="Hamasaki K."/>
        </authorList>
    </citation>
    <scope>NUCLEOTIDE SEQUENCE [LARGE SCALE GENOMIC DNA]</scope>
    <source>
        <strain evidence="5 6">SK-16</strain>
    </source>
</reference>
<comment type="similarity">
    <text evidence="1">Belongs to the transferase hexapeptide repeat family.</text>
</comment>
<dbReference type="AlphaFoldDB" id="A0A1E5TBV9"/>
<dbReference type="PROSITE" id="PS00101">
    <property type="entry name" value="HEXAPEP_TRANSFERASES"/>
    <property type="match status" value="1"/>
</dbReference>
<dbReference type="EMBL" id="MDJD01000028">
    <property type="protein sequence ID" value="OEK08840.1"/>
    <property type="molecule type" value="Genomic_DNA"/>
</dbReference>
<dbReference type="CDD" id="cd03349">
    <property type="entry name" value="LbH_XAT"/>
    <property type="match status" value="1"/>
</dbReference>
<dbReference type="PANTHER" id="PTHR43300">
    <property type="entry name" value="ACETYLTRANSFERASE"/>
    <property type="match status" value="1"/>
</dbReference>
<evidence type="ECO:0000256" key="2">
    <source>
        <dbReference type="ARBA" id="ARBA00022679"/>
    </source>
</evidence>
<sequence length="509" mass="58631">MKLAPIILFVYNRAAHTRKVLEALFLNDLAKESTLYIYSDGPKENATNEELEKIQEVRNVIKEKQWCKEVHIVEHKTNYGLASNIIKGVTEIIEKDGNIIVLEDDIVTSKGFLKYMNDALSFYKNEDRVMHISGYMYPHKDQLPETFFFNVPLCWGWATWKESWTNFNKDSVYLWNEIKNRNLVYELDKFGGDYLSSQLAHNITGKLNTWFIKWHTSVLLNNGLTLYPKQSLVDNIGFDSTGVHKGKDKKFKNPILADNIKIEKVDIIENEKAKELVKAFYKEKLNLSKKKYKEKLKVKLRSLFFKVFPDVKNTIQNIPKVNLNKTYIGNHCKIYPLARIKNSLIGNYTYIAENSVISNTIIGKFCSIGPNLMSGWGYHPTNGISTHPMFYSTRKQNGMTLSKEDKLQESLPITIGNDVFVGMNVTILDGVSIGDGAVIGAGALVSKDIPPYAIAVGNPIKIINYRFKDEIINEMLKVNWWNLNEDKLSEIEKHFFDVEKYLSYFERKK</sequence>
<dbReference type="GO" id="GO:0016746">
    <property type="term" value="F:acyltransferase activity"/>
    <property type="evidence" value="ECO:0007669"/>
    <property type="project" value="UniProtKB-KW"/>
</dbReference>
<keyword evidence="3" id="KW-0677">Repeat</keyword>
<protein>
    <submittedName>
        <fullName evidence="5">Uncharacterized protein</fullName>
    </submittedName>
</protein>
<dbReference type="SUPFAM" id="SSF51161">
    <property type="entry name" value="Trimeric LpxA-like enzymes"/>
    <property type="match status" value="1"/>
</dbReference>
<dbReference type="Pfam" id="PF00132">
    <property type="entry name" value="Hexapep"/>
    <property type="match status" value="1"/>
</dbReference>
<keyword evidence="4" id="KW-0012">Acyltransferase</keyword>
<dbReference type="SUPFAM" id="SSF53448">
    <property type="entry name" value="Nucleotide-diphospho-sugar transferases"/>
    <property type="match status" value="1"/>
</dbReference>
<dbReference type="Proteomes" id="UP000095713">
    <property type="component" value="Unassembled WGS sequence"/>
</dbReference>
<dbReference type="InterPro" id="IPR018357">
    <property type="entry name" value="Hexapep_transf_CS"/>
</dbReference>
<keyword evidence="2" id="KW-0808">Transferase</keyword>
<dbReference type="STRING" id="1849968.A8C32_00765"/>
<dbReference type="Gene3D" id="3.90.550.10">
    <property type="entry name" value="Spore Coat Polysaccharide Biosynthesis Protein SpsA, Chain A"/>
    <property type="match status" value="1"/>
</dbReference>
<organism evidence="5 6">
    <name type="scientific">Flavivirga aquatica</name>
    <dbReference type="NCBI Taxonomy" id="1849968"/>
    <lineage>
        <taxon>Bacteria</taxon>
        <taxon>Pseudomonadati</taxon>
        <taxon>Bacteroidota</taxon>
        <taxon>Flavobacteriia</taxon>
        <taxon>Flavobacteriales</taxon>
        <taxon>Flavobacteriaceae</taxon>
        <taxon>Flavivirga</taxon>
    </lineage>
</organism>
<dbReference type="RefSeq" id="WP_069829521.1">
    <property type="nucleotide sequence ID" value="NZ_MDJD01000028.1"/>
</dbReference>
<dbReference type="InterPro" id="IPR029044">
    <property type="entry name" value="Nucleotide-diphossugar_trans"/>
</dbReference>
<proteinExistence type="inferred from homology"/>
<gene>
    <name evidence="5" type="ORF">A8C32_00765</name>
</gene>
<evidence type="ECO:0000313" key="6">
    <source>
        <dbReference type="Proteomes" id="UP000095713"/>
    </source>
</evidence>
<evidence type="ECO:0000256" key="3">
    <source>
        <dbReference type="ARBA" id="ARBA00022737"/>
    </source>
</evidence>
<dbReference type="OrthoDB" id="9814490at2"/>
<evidence type="ECO:0000313" key="5">
    <source>
        <dbReference type="EMBL" id="OEK08840.1"/>
    </source>
</evidence>
<evidence type="ECO:0000256" key="4">
    <source>
        <dbReference type="ARBA" id="ARBA00023315"/>
    </source>
</evidence>
<evidence type="ECO:0000256" key="1">
    <source>
        <dbReference type="ARBA" id="ARBA00007274"/>
    </source>
</evidence>
<keyword evidence="6" id="KW-1185">Reference proteome</keyword>
<dbReference type="Gene3D" id="2.160.10.10">
    <property type="entry name" value="Hexapeptide repeat proteins"/>
    <property type="match status" value="1"/>
</dbReference>
<comment type="caution">
    <text evidence="5">The sequence shown here is derived from an EMBL/GenBank/DDBJ whole genome shotgun (WGS) entry which is preliminary data.</text>
</comment>
<dbReference type="InterPro" id="IPR050179">
    <property type="entry name" value="Trans_hexapeptide_repeat"/>
</dbReference>